<dbReference type="STRING" id="671072.PL9214290545"/>
<dbReference type="OrthoDB" id="582471at2"/>
<organism evidence="1 2">
    <name type="scientific">Planktothrix tepida PCC 9214</name>
    <dbReference type="NCBI Taxonomy" id="671072"/>
    <lineage>
        <taxon>Bacteria</taxon>
        <taxon>Bacillati</taxon>
        <taxon>Cyanobacteriota</taxon>
        <taxon>Cyanophyceae</taxon>
        <taxon>Oscillatoriophycideae</taxon>
        <taxon>Oscillatoriales</taxon>
        <taxon>Microcoleaceae</taxon>
        <taxon>Planktothrix</taxon>
    </lineage>
</organism>
<accession>A0A1J1LG09</accession>
<dbReference type="EMBL" id="CZDF01000132">
    <property type="protein sequence ID" value="CUR30954.1"/>
    <property type="molecule type" value="Genomic_DNA"/>
</dbReference>
<keyword evidence="2" id="KW-1185">Reference proteome</keyword>
<proteinExistence type="predicted"/>
<dbReference type="AlphaFoldDB" id="A0A1J1LG09"/>
<reference evidence="2" key="1">
    <citation type="submission" date="2015-10" db="EMBL/GenBank/DDBJ databases">
        <authorList>
            <person name="Regsiter A."/>
            <person name="william w."/>
        </authorList>
    </citation>
    <scope>NUCLEOTIDE SEQUENCE [LARGE SCALE GENOMIC DNA]</scope>
</reference>
<dbReference type="RefSeq" id="WP_072717895.1">
    <property type="nucleotide sequence ID" value="NZ_LN889782.1"/>
</dbReference>
<sequence length="175" mass="19064">MKTLNISSLLLAGTLVTLSISSLSYVRPAQAGWGLPDLDPFNKNGRLRETLRDADVSNPNSAAGQTLRNPTFRSFNIHVKNNSNQPIQVHVEWYVKPGLNDCSTVSGSGGGNCGSGGWTSGDWILQPGQKAFVVDDATSRQAVFSARSLDGTIVWKEDQVDMGDIYTNFNYSFNY</sequence>
<name>A0A1J1LG09_9CYAN</name>
<gene>
    <name evidence="1" type="ORF">PL9214290545</name>
</gene>
<dbReference type="Proteomes" id="UP000184315">
    <property type="component" value="Unassembled WGS sequence"/>
</dbReference>
<evidence type="ECO:0000313" key="2">
    <source>
        <dbReference type="Proteomes" id="UP000184315"/>
    </source>
</evidence>
<evidence type="ECO:0000313" key="1">
    <source>
        <dbReference type="EMBL" id="CUR30954.1"/>
    </source>
</evidence>
<protein>
    <submittedName>
        <fullName evidence="1">Uncharacterized protein</fullName>
    </submittedName>
</protein>